<accession>A0ABY2J1X5</accession>
<dbReference type="InterPro" id="IPR010982">
    <property type="entry name" value="Lambda_DNA-bd_dom_sf"/>
</dbReference>
<dbReference type="Gene3D" id="1.10.260.40">
    <property type="entry name" value="lambda repressor-like DNA-binding domains"/>
    <property type="match status" value="1"/>
</dbReference>
<reference evidence="2 3" key="1">
    <citation type="submission" date="2019-03" db="EMBL/GenBank/DDBJ databases">
        <title>Genomics of glacier-inhabiting Cryobacterium strains.</title>
        <authorList>
            <person name="Liu Q."/>
            <person name="Xin Y.-H."/>
        </authorList>
    </citation>
    <scope>NUCLEOTIDE SEQUENCE [LARGE SCALE GENOMIC DNA]</scope>
    <source>
        <strain evidence="2 3">TMT4-23</strain>
    </source>
</reference>
<feature type="domain" description="HTH cro/C1-type" evidence="1">
    <location>
        <begin position="20"/>
        <end position="73"/>
    </location>
</feature>
<proteinExistence type="predicted"/>
<gene>
    <name evidence="2" type="ORF">E3O65_09765</name>
</gene>
<dbReference type="CDD" id="cd00093">
    <property type="entry name" value="HTH_XRE"/>
    <property type="match status" value="1"/>
</dbReference>
<evidence type="ECO:0000259" key="1">
    <source>
        <dbReference type="PROSITE" id="PS50943"/>
    </source>
</evidence>
<dbReference type="SUPFAM" id="SSF47413">
    <property type="entry name" value="lambda repressor-like DNA-binding domains"/>
    <property type="match status" value="1"/>
</dbReference>
<evidence type="ECO:0000313" key="3">
    <source>
        <dbReference type="Proteomes" id="UP000298355"/>
    </source>
</evidence>
<protein>
    <submittedName>
        <fullName evidence="2">XRE family transcriptional regulator</fullName>
    </submittedName>
</protein>
<keyword evidence="3" id="KW-1185">Reference proteome</keyword>
<name>A0ABY2J1X5_9MICO</name>
<organism evidence="2 3">
    <name type="scientific">Cryobacterium breve</name>
    <dbReference type="NCBI Taxonomy" id="1259258"/>
    <lineage>
        <taxon>Bacteria</taxon>
        <taxon>Bacillati</taxon>
        <taxon>Actinomycetota</taxon>
        <taxon>Actinomycetes</taxon>
        <taxon>Micrococcales</taxon>
        <taxon>Microbacteriaceae</taxon>
        <taxon>Cryobacterium</taxon>
    </lineage>
</organism>
<evidence type="ECO:0000313" key="2">
    <source>
        <dbReference type="EMBL" id="TFC97993.1"/>
    </source>
</evidence>
<sequence>MVQRRSVRQQRMLKDFGAHLKRWRTVNNMAASDVADRASVTRETLRNVESGTGTARMDSLFAILAALGILDEVVEAANPYNSEVARVRIDEILRTGGTL</sequence>
<dbReference type="PROSITE" id="PS50943">
    <property type="entry name" value="HTH_CROC1"/>
    <property type="match status" value="1"/>
</dbReference>
<dbReference type="RefSeq" id="WP_134363536.1">
    <property type="nucleotide sequence ID" value="NZ_SOGJ01000022.1"/>
</dbReference>
<dbReference type="InterPro" id="IPR001387">
    <property type="entry name" value="Cro/C1-type_HTH"/>
</dbReference>
<comment type="caution">
    <text evidence="2">The sequence shown here is derived from an EMBL/GenBank/DDBJ whole genome shotgun (WGS) entry which is preliminary data.</text>
</comment>
<dbReference type="EMBL" id="SOGJ01000022">
    <property type="protein sequence ID" value="TFC97993.1"/>
    <property type="molecule type" value="Genomic_DNA"/>
</dbReference>
<dbReference type="Proteomes" id="UP000298355">
    <property type="component" value="Unassembled WGS sequence"/>
</dbReference>
<dbReference type="Pfam" id="PF13560">
    <property type="entry name" value="HTH_31"/>
    <property type="match status" value="1"/>
</dbReference>